<dbReference type="InterPro" id="IPR044878">
    <property type="entry name" value="UbiA_sf"/>
</dbReference>
<dbReference type="PATRIC" id="fig|1230458.4.peg.2444"/>
<keyword evidence="4 5" id="KW-0472">Membrane</keyword>
<dbReference type="STRING" id="1230458.C484_12146"/>
<dbReference type="InterPro" id="IPR050475">
    <property type="entry name" value="Prenyltransferase_related"/>
</dbReference>
<keyword evidence="7" id="KW-1185">Reference proteome</keyword>
<keyword evidence="2 5" id="KW-0812">Transmembrane</keyword>
<evidence type="ECO:0000313" key="6">
    <source>
        <dbReference type="EMBL" id="ELY90975.1"/>
    </source>
</evidence>
<feature type="transmembrane region" description="Helical" evidence="5">
    <location>
        <begin position="241"/>
        <end position="258"/>
    </location>
</feature>
<name>L9ZWU3_9EURY</name>
<dbReference type="GO" id="GO:0016765">
    <property type="term" value="F:transferase activity, transferring alkyl or aryl (other than methyl) groups"/>
    <property type="evidence" value="ECO:0007669"/>
    <property type="project" value="InterPro"/>
</dbReference>
<sequence>MAGGGVDCSDDARDRSLRPTLADIAELVRVPNLFTAPPDVVLGAALAAIAGAELAIPTGAGLAVVSVLLYAAGTTLNDAFDAPIDARERPERPIPSGRISRRSAFGFGAGLLVVAVAVAFGVAGATAAAVAAALASTIVLYDGALKGTAAGFLAMGTTRGLNVLLGVTGATAGAGDPVLTELGPTLLAVPAVVVAYIAAVTFMAAREAEGGNRDAVVVAAAGALVALVALVRLLVAVRPPPPETAAAVAFAVAFCWWVGRPLRAAYADPVPATVGPAVGACVLGLVLLDAAFASVAGLGWGLLTGAFLVPAVGLARLFDVT</sequence>
<proteinExistence type="predicted"/>
<dbReference type="Gene3D" id="1.10.357.140">
    <property type="entry name" value="UbiA prenyltransferase"/>
    <property type="match status" value="1"/>
</dbReference>
<gene>
    <name evidence="6" type="ORF">C484_12146</name>
</gene>
<dbReference type="PANTHER" id="PTHR42723:SF1">
    <property type="entry name" value="CHLOROPHYLL SYNTHASE, CHLOROPLASTIC"/>
    <property type="match status" value="1"/>
</dbReference>
<keyword evidence="6" id="KW-0808">Transferase</keyword>
<accession>L9ZWU3</accession>
<dbReference type="OrthoDB" id="11851at2157"/>
<comment type="caution">
    <text evidence="6">The sequence shown here is derived from an EMBL/GenBank/DDBJ whole genome shotgun (WGS) entry which is preliminary data.</text>
</comment>
<dbReference type="CDD" id="cd13964">
    <property type="entry name" value="PT_UbiA_1"/>
    <property type="match status" value="1"/>
</dbReference>
<dbReference type="GO" id="GO:0005886">
    <property type="term" value="C:plasma membrane"/>
    <property type="evidence" value="ECO:0007669"/>
    <property type="project" value="UniProtKB-SubCell"/>
</dbReference>
<dbReference type="RefSeq" id="WP_006826157.1">
    <property type="nucleotide sequence ID" value="NZ_AOIL01000042.1"/>
</dbReference>
<evidence type="ECO:0000256" key="1">
    <source>
        <dbReference type="ARBA" id="ARBA00004651"/>
    </source>
</evidence>
<evidence type="ECO:0000256" key="4">
    <source>
        <dbReference type="ARBA" id="ARBA00023136"/>
    </source>
</evidence>
<organism evidence="6 7">
    <name type="scientific">Natrialba taiwanensis DSM 12281</name>
    <dbReference type="NCBI Taxonomy" id="1230458"/>
    <lineage>
        <taxon>Archaea</taxon>
        <taxon>Methanobacteriati</taxon>
        <taxon>Methanobacteriota</taxon>
        <taxon>Stenosarchaea group</taxon>
        <taxon>Halobacteria</taxon>
        <taxon>Halobacteriales</taxon>
        <taxon>Natrialbaceae</taxon>
        <taxon>Natrialba</taxon>
    </lineage>
</organism>
<dbReference type="AlphaFoldDB" id="L9ZWU3"/>
<reference evidence="6 7" key="1">
    <citation type="journal article" date="2014" name="PLoS Genet.">
        <title>Phylogenetically driven sequencing of extremely halophilic archaea reveals strategies for static and dynamic osmo-response.</title>
        <authorList>
            <person name="Becker E.A."/>
            <person name="Seitzer P.M."/>
            <person name="Tritt A."/>
            <person name="Larsen D."/>
            <person name="Krusor M."/>
            <person name="Yao A.I."/>
            <person name="Wu D."/>
            <person name="Madern D."/>
            <person name="Eisen J.A."/>
            <person name="Darling A.E."/>
            <person name="Facciotti M.T."/>
        </authorList>
    </citation>
    <scope>NUCLEOTIDE SEQUENCE [LARGE SCALE GENOMIC DNA]</scope>
    <source>
        <strain evidence="6 7">DSM 12281</strain>
    </source>
</reference>
<feature type="transmembrane region" description="Helical" evidence="5">
    <location>
        <begin position="185"/>
        <end position="204"/>
    </location>
</feature>
<evidence type="ECO:0000256" key="3">
    <source>
        <dbReference type="ARBA" id="ARBA00022989"/>
    </source>
</evidence>
<keyword evidence="3 5" id="KW-1133">Transmembrane helix</keyword>
<evidence type="ECO:0000256" key="5">
    <source>
        <dbReference type="SAM" id="Phobius"/>
    </source>
</evidence>
<feature type="transmembrane region" description="Helical" evidence="5">
    <location>
        <begin position="298"/>
        <end position="318"/>
    </location>
</feature>
<dbReference type="EMBL" id="AOIL01000042">
    <property type="protein sequence ID" value="ELY90975.1"/>
    <property type="molecule type" value="Genomic_DNA"/>
</dbReference>
<dbReference type="Proteomes" id="UP000011648">
    <property type="component" value="Unassembled WGS sequence"/>
</dbReference>
<dbReference type="InterPro" id="IPR000537">
    <property type="entry name" value="UbiA_prenyltransferase"/>
</dbReference>
<dbReference type="Pfam" id="PF01040">
    <property type="entry name" value="UbiA"/>
    <property type="match status" value="1"/>
</dbReference>
<evidence type="ECO:0000256" key="2">
    <source>
        <dbReference type="ARBA" id="ARBA00022692"/>
    </source>
</evidence>
<comment type="subcellular location">
    <subcellularLocation>
        <location evidence="1">Cell membrane</location>
        <topology evidence="1">Multi-pass membrane protein</topology>
    </subcellularLocation>
</comment>
<feature type="transmembrane region" description="Helical" evidence="5">
    <location>
        <begin position="104"/>
        <end position="135"/>
    </location>
</feature>
<protein>
    <submittedName>
        <fullName evidence="6">UbiA prenyltransferase</fullName>
    </submittedName>
</protein>
<feature type="transmembrane region" description="Helical" evidence="5">
    <location>
        <begin position="270"/>
        <end position="292"/>
    </location>
</feature>
<dbReference type="PANTHER" id="PTHR42723">
    <property type="entry name" value="CHLOROPHYLL SYNTHASE"/>
    <property type="match status" value="1"/>
</dbReference>
<evidence type="ECO:0000313" key="7">
    <source>
        <dbReference type="Proteomes" id="UP000011648"/>
    </source>
</evidence>
<feature type="transmembrane region" description="Helical" evidence="5">
    <location>
        <begin position="216"/>
        <end position="235"/>
    </location>
</feature>